<dbReference type="GO" id="GO:0005737">
    <property type="term" value="C:cytoplasm"/>
    <property type="evidence" value="ECO:0007669"/>
    <property type="project" value="UniProtKB-SubCell"/>
</dbReference>
<keyword evidence="7 11" id="KW-0456">Lyase</keyword>
<dbReference type="PANTHER" id="PTHR42701:SF1">
    <property type="entry name" value="IMIDAZOLE GLYCEROL PHOSPHATE SYNTHASE SUBUNIT HISH"/>
    <property type="match status" value="1"/>
</dbReference>
<protein>
    <recommendedName>
        <fullName evidence="11">Imidazole glycerol phosphate synthase subunit HisH</fullName>
        <ecNumber evidence="11">4.3.2.10</ecNumber>
    </recommendedName>
    <alternativeName>
        <fullName evidence="11">IGP synthase glutaminase subunit</fullName>
        <ecNumber evidence="11">3.5.1.2</ecNumber>
    </alternativeName>
    <alternativeName>
        <fullName evidence="11">IGP synthase subunit HisH</fullName>
    </alternativeName>
    <alternativeName>
        <fullName evidence="11">ImGP synthase subunit HisH</fullName>
        <shortName evidence="11">IGPS subunit HisH</shortName>
    </alternativeName>
</protein>
<keyword evidence="15" id="KW-1185">Reference proteome</keyword>
<evidence type="ECO:0000256" key="10">
    <source>
        <dbReference type="ARBA" id="ARBA00049534"/>
    </source>
</evidence>
<dbReference type="EC" id="3.5.1.2" evidence="11"/>
<keyword evidence="4 11" id="KW-0378">Hydrolase</keyword>
<dbReference type="NCBIfam" id="TIGR01855">
    <property type="entry name" value="IMP_synth_hisH"/>
    <property type="match status" value="1"/>
</dbReference>
<feature type="active site" evidence="11 12">
    <location>
        <position position="198"/>
    </location>
</feature>
<reference evidence="14 15" key="1">
    <citation type="submission" date="2016-07" db="EMBL/GenBank/DDBJ databases">
        <title>High microdiversification within the ubiquitous acI lineage of Actinobacteria.</title>
        <authorList>
            <person name="Neuenschwander S.M."/>
            <person name="Salcher M."/>
            <person name="Ghai R."/>
            <person name="Pernthaler J."/>
        </authorList>
    </citation>
    <scope>NUCLEOTIDE SEQUENCE [LARGE SCALE GENOMIC DNA]</scope>
    <source>
        <strain evidence="14">MMS-21-155</strain>
    </source>
</reference>
<dbReference type="Proteomes" id="UP000217216">
    <property type="component" value="Chromosome"/>
</dbReference>
<comment type="subcellular location">
    <subcellularLocation>
        <location evidence="11">Cytoplasm</location>
    </subcellularLocation>
</comment>
<dbReference type="KEGG" id="plak:A1s21155_00170"/>
<dbReference type="PANTHER" id="PTHR42701">
    <property type="entry name" value="IMIDAZOLE GLYCEROL PHOSPHATE SYNTHASE SUBUNIT HISH"/>
    <property type="match status" value="1"/>
</dbReference>
<dbReference type="InterPro" id="IPR017926">
    <property type="entry name" value="GATASE"/>
</dbReference>
<evidence type="ECO:0000256" key="3">
    <source>
        <dbReference type="ARBA" id="ARBA00022605"/>
    </source>
</evidence>
<feature type="active site" description="Nucleophile" evidence="11 12">
    <location>
        <position position="84"/>
    </location>
</feature>
<comment type="function">
    <text evidence="8 11">IGPS catalyzes the conversion of PRFAR and glutamine to IGP, AICAR and glutamate. The HisH subunit catalyzes the hydrolysis of glutamine to glutamate and ammonia as part of the synthesis of IGP and AICAR. The resulting ammonia molecule is channeled to the active site of HisF.</text>
</comment>
<evidence type="ECO:0000259" key="13">
    <source>
        <dbReference type="Pfam" id="PF00117"/>
    </source>
</evidence>
<dbReference type="InterPro" id="IPR029062">
    <property type="entry name" value="Class_I_gatase-like"/>
</dbReference>
<comment type="pathway">
    <text evidence="1 11">Amino-acid biosynthesis; L-histidine biosynthesis; L-histidine from 5-phospho-alpha-D-ribose 1-diphosphate: step 5/9.</text>
</comment>
<feature type="domain" description="Glutamine amidotransferase" evidence="13">
    <location>
        <begin position="9"/>
        <end position="213"/>
    </location>
</feature>
<feature type="active site" evidence="11 12">
    <location>
        <position position="200"/>
    </location>
</feature>
<gene>
    <name evidence="11" type="primary">hisH</name>
    <name evidence="14" type="ORF">A1s21155_00170</name>
</gene>
<accession>A0AAC9YS54</accession>
<evidence type="ECO:0000256" key="7">
    <source>
        <dbReference type="ARBA" id="ARBA00023239"/>
    </source>
</evidence>
<dbReference type="Pfam" id="PF00117">
    <property type="entry name" value="GATase"/>
    <property type="match status" value="1"/>
</dbReference>
<name>A0AAC9YS54_9ACTN</name>
<evidence type="ECO:0000256" key="11">
    <source>
        <dbReference type="HAMAP-Rule" id="MF_00278"/>
    </source>
</evidence>
<dbReference type="GO" id="GO:0004359">
    <property type="term" value="F:glutaminase activity"/>
    <property type="evidence" value="ECO:0007669"/>
    <property type="project" value="UniProtKB-EC"/>
</dbReference>
<evidence type="ECO:0000313" key="14">
    <source>
        <dbReference type="EMBL" id="ASY11440.1"/>
    </source>
</evidence>
<dbReference type="SUPFAM" id="SSF52317">
    <property type="entry name" value="Class I glutamine amidotransferase-like"/>
    <property type="match status" value="1"/>
</dbReference>
<dbReference type="PROSITE" id="PS51273">
    <property type="entry name" value="GATASE_TYPE_1"/>
    <property type="match status" value="1"/>
</dbReference>
<dbReference type="GeneID" id="300656558"/>
<comment type="catalytic activity">
    <reaction evidence="9 11">
        <text>5-[(5-phospho-1-deoxy-D-ribulos-1-ylimino)methylamino]-1-(5-phospho-beta-D-ribosyl)imidazole-4-carboxamide + L-glutamine = D-erythro-1-(imidazol-4-yl)glycerol 3-phosphate + 5-amino-1-(5-phospho-beta-D-ribosyl)imidazole-4-carboxamide + L-glutamate + H(+)</text>
        <dbReference type="Rhea" id="RHEA:24793"/>
        <dbReference type="ChEBI" id="CHEBI:15378"/>
        <dbReference type="ChEBI" id="CHEBI:29985"/>
        <dbReference type="ChEBI" id="CHEBI:58278"/>
        <dbReference type="ChEBI" id="CHEBI:58359"/>
        <dbReference type="ChEBI" id="CHEBI:58475"/>
        <dbReference type="ChEBI" id="CHEBI:58525"/>
        <dbReference type="EC" id="4.3.2.10"/>
    </reaction>
</comment>
<dbReference type="GO" id="GO:0016829">
    <property type="term" value="F:lyase activity"/>
    <property type="evidence" value="ECO:0007669"/>
    <property type="project" value="UniProtKB-KW"/>
</dbReference>
<keyword evidence="11" id="KW-0963">Cytoplasm</keyword>
<evidence type="ECO:0000256" key="8">
    <source>
        <dbReference type="ARBA" id="ARBA00025299"/>
    </source>
</evidence>
<dbReference type="AlphaFoldDB" id="A0AAC9YS54"/>
<organism evidence="14 15">
    <name type="scientific">Candidatus Planktophila dulcis</name>
    <dbReference type="NCBI Taxonomy" id="1884914"/>
    <lineage>
        <taxon>Bacteria</taxon>
        <taxon>Bacillati</taxon>
        <taxon>Actinomycetota</taxon>
        <taxon>Actinomycetes</taxon>
        <taxon>Candidatus Nanopelagicales</taxon>
        <taxon>Candidatus Nanopelagicaceae</taxon>
        <taxon>Candidatus Planktophila</taxon>
    </lineage>
</organism>
<evidence type="ECO:0000256" key="9">
    <source>
        <dbReference type="ARBA" id="ARBA00047838"/>
    </source>
</evidence>
<dbReference type="EC" id="4.3.2.10" evidence="11"/>
<dbReference type="Gene3D" id="3.40.50.880">
    <property type="match status" value="1"/>
</dbReference>
<comment type="catalytic activity">
    <reaction evidence="10 11">
        <text>L-glutamine + H2O = L-glutamate + NH4(+)</text>
        <dbReference type="Rhea" id="RHEA:15889"/>
        <dbReference type="ChEBI" id="CHEBI:15377"/>
        <dbReference type="ChEBI" id="CHEBI:28938"/>
        <dbReference type="ChEBI" id="CHEBI:29985"/>
        <dbReference type="ChEBI" id="CHEBI:58359"/>
        <dbReference type="EC" id="3.5.1.2"/>
    </reaction>
</comment>
<dbReference type="PIRSF" id="PIRSF000495">
    <property type="entry name" value="Amidotransf_hisH"/>
    <property type="match status" value="1"/>
</dbReference>
<dbReference type="CDD" id="cd01748">
    <property type="entry name" value="GATase1_IGP_Synthase"/>
    <property type="match status" value="1"/>
</dbReference>
<evidence type="ECO:0000256" key="12">
    <source>
        <dbReference type="PIRSR" id="PIRSR000495-1"/>
    </source>
</evidence>
<evidence type="ECO:0000256" key="6">
    <source>
        <dbReference type="ARBA" id="ARBA00023102"/>
    </source>
</evidence>
<dbReference type="GO" id="GO:0000107">
    <property type="term" value="F:imidazoleglycerol-phosphate synthase activity"/>
    <property type="evidence" value="ECO:0007669"/>
    <property type="project" value="UniProtKB-UniRule"/>
</dbReference>
<dbReference type="InterPro" id="IPR010139">
    <property type="entry name" value="Imidazole-glycPsynth_HisH"/>
</dbReference>
<keyword evidence="5 11" id="KW-0315">Glutamine amidotransferase</keyword>
<sequence length="216" mass="23393">MKSNERVAIIDYGIGNLFSVNKAFARIGINSFVTSDVREILNSTRVVLPGVGAFKNGMQKLIEAELVSVVKDLADSGKPLLGICLGAQLLLESSEEFETTAGLGIIKGKVIEIPNQSRTEDNIRVPHIGWNNLVFPGGVTSTKGTILDSIPQKSMTYFVHSFMMSPDDPANRLADVDYHGVNISAAIKSKNVSGTQFHPEKSADIGLQILRNFCES</sequence>
<keyword evidence="6 11" id="KW-0368">Histidine biosynthesis</keyword>
<dbReference type="GO" id="GO:0000105">
    <property type="term" value="P:L-histidine biosynthetic process"/>
    <property type="evidence" value="ECO:0007669"/>
    <property type="project" value="UniProtKB-UniRule"/>
</dbReference>
<evidence type="ECO:0000313" key="15">
    <source>
        <dbReference type="Proteomes" id="UP000217216"/>
    </source>
</evidence>
<dbReference type="RefSeq" id="WP_095695880.1">
    <property type="nucleotide sequence ID" value="NZ_CP016770.1"/>
</dbReference>
<proteinExistence type="inferred from homology"/>
<dbReference type="EMBL" id="CP016770">
    <property type="protein sequence ID" value="ASY11440.1"/>
    <property type="molecule type" value="Genomic_DNA"/>
</dbReference>
<dbReference type="HAMAP" id="MF_00278">
    <property type="entry name" value="HisH"/>
    <property type="match status" value="1"/>
</dbReference>
<evidence type="ECO:0000256" key="4">
    <source>
        <dbReference type="ARBA" id="ARBA00022801"/>
    </source>
</evidence>
<keyword evidence="3 11" id="KW-0028">Amino-acid biosynthesis</keyword>
<evidence type="ECO:0000256" key="1">
    <source>
        <dbReference type="ARBA" id="ARBA00005091"/>
    </source>
</evidence>
<evidence type="ECO:0000256" key="5">
    <source>
        <dbReference type="ARBA" id="ARBA00022962"/>
    </source>
</evidence>
<comment type="subunit">
    <text evidence="2 11">Heterodimer of HisH and HisF.</text>
</comment>
<evidence type="ECO:0000256" key="2">
    <source>
        <dbReference type="ARBA" id="ARBA00011152"/>
    </source>
</evidence>